<dbReference type="KEGG" id="tpz:Tph_c02050"/>
<evidence type="ECO:0000313" key="2">
    <source>
        <dbReference type="Proteomes" id="UP000000467"/>
    </source>
</evidence>
<dbReference type="SUPFAM" id="SSF89447">
    <property type="entry name" value="AbrB/MazE/MraZ-like"/>
    <property type="match status" value="1"/>
</dbReference>
<dbReference type="Gene3D" id="2.10.260.10">
    <property type="match status" value="1"/>
</dbReference>
<dbReference type="STRING" id="1089553.Tph_c02050"/>
<evidence type="ECO:0008006" key="3">
    <source>
        <dbReference type="Google" id="ProtNLM"/>
    </source>
</evidence>
<keyword evidence="2" id="KW-1185">Reference proteome</keyword>
<dbReference type="InterPro" id="IPR037914">
    <property type="entry name" value="SpoVT-AbrB_sf"/>
</dbReference>
<dbReference type="RefSeq" id="WP_015049371.1">
    <property type="nucleotide sequence ID" value="NC_018870.1"/>
</dbReference>
<sequence>MIEASGRVTGKGQVQVPKKIGDFLGIKSGDGLVFRLSPHRTLTVHVRKARRLSELAGCLPPKRPFPGIAEEEDAARRKYAGKAAWMLKNGN</sequence>
<dbReference type="AlphaFoldDB" id="K4LEE3"/>
<evidence type="ECO:0000313" key="1">
    <source>
        <dbReference type="EMBL" id="AFV10452.1"/>
    </source>
</evidence>
<name>K4LEE3_THEPS</name>
<proteinExistence type="predicted"/>
<dbReference type="Proteomes" id="UP000000467">
    <property type="component" value="Chromosome"/>
</dbReference>
<reference evidence="1 2" key="1">
    <citation type="journal article" date="2012" name="BMC Genomics">
        <title>Genome-guided analysis of physiological and morphological traits of the fermentative acetate oxidizer Thermacetogenium phaeum.</title>
        <authorList>
            <person name="Oehler D."/>
            <person name="Poehlein A."/>
            <person name="Leimbach A."/>
            <person name="Muller N."/>
            <person name="Daniel R."/>
            <person name="Gottschalk G."/>
            <person name="Schink B."/>
        </authorList>
    </citation>
    <scope>NUCLEOTIDE SEQUENCE [LARGE SCALE GENOMIC DNA]</scope>
    <source>
        <strain evidence="2">ATCC BAA-254 / DSM 26808 / PB</strain>
    </source>
</reference>
<dbReference type="OrthoDB" id="9811597at2"/>
<protein>
    <recommendedName>
        <fullName evidence="3">SpoVT-AbrB domain-containing protein</fullName>
    </recommendedName>
</protein>
<organism evidence="1 2">
    <name type="scientific">Thermacetogenium phaeum (strain ATCC BAA-254 / DSM 26808 / PB)</name>
    <dbReference type="NCBI Taxonomy" id="1089553"/>
    <lineage>
        <taxon>Bacteria</taxon>
        <taxon>Bacillati</taxon>
        <taxon>Bacillota</taxon>
        <taxon>Clostridia</taxon>
        <taxon>Thermoanaerobacterales</taxon>
        <taxon>Thermoanaerobacteraceae</taxon>
        <taxon>Thermacetogenium</taxon>
    </lineage>
</organism>
<gene>
    <name evidence="1" type="ordered locus">Tph_c02050</name>
</gene>
<dbReference type="EMBL" id="CP003732">
    <property type="protein sequence ID" value="AFV10452.1"/>
    <property type="molecule type" value="Genomic_DNA"/>
</dbReference>
<accession>K4LEE3</accession>
<dbReference type="HOGENOM" id="CLU_158484_2_0_9"/>
<dbReference type="eggNOG" id="COG2002">
    <property type="taxonomic scope" value="Bacteria"/>
</dbReference>